<organism evidence="2 3">
    <name type="scientific">Penicillium subrubescens</name>
    <dbReference type="NCBI Taxonomy" id="1316194"/>
    <lineage>
        <taxon>Eukaryota</taxon>
        <taxon>Fungi</taxon>
        <taxon>Dikarya</taxon>
        <taxon>Ascomycota</taxon>
        <taxon>Pezizomycotina</taxon>
        <taxon>Eurotiomycetes</taxon>
        <taxon>Eurotiomycetidae</taxon>
        <taxon>Eurotiales</taxon>
        <taxon>Aspergillaceae</taxon>
        <taxon>Penicillium</taxon>
    </lineage>
</organism>
<feature type="compositionally biased region" description="Basic and acidic residues" evidence="1">
    <location>
        <begin position="262"/>
        <end position="282"/>
    </location>
</feature>
<feature type="region of interest" description="Disordered" evidence="1">
    <location>
        <begin position="463"/>
        <end position="488"/>
    </location>
</feature>
<accession>A0A1Q5T659</accession>
<name>A0A1Q5T659_9EURO</name>
<dbReference type="EMBL" id="MNBE01000702">
    <property type="protein sequence ID" value="OKO95724.1"/>
    <property type="molecule type" value="Genomic_DNA"/>
</dbReference>
<keyword evidence="3" id="KW-1185">Reference proteome</keyword>
<proteinExistence type="predicted"/>
<feature type="compositionally biased region" description="Low complexity" evidence="1">
    <location>
        <begin position="124"/>
        <end position="139"/>
    </location>
</feature>
<dbReference type="AlphaFoldDB" id="A0A1Q5T659"/>
<feature type="region of interest" description="Disordered" evidence="1">
    <location>
        <begin position="418"/>
        <end position="442"/>
    </location>
</feature>
<feature type="region of interest" description="Disordered" evidence="1">
    <location>
        <begin position="122"/>
        <end position="161"/>
    </location>
</feature>
<sequence>MAPDPKRNKEAEEARLRALQMADLGTARREYISTTDDTRQRIAAMGEIERHRHSNIAGTVEQRRAQQNQASLSAWTNFHRTAADTGRVEQLDDLMHGQSHRAQLNASLHGNEVPRHPAANARASFPLPSVSSGASSGLPSKPPTVPKAMAPKPAMTPNRATTPKLVMTPKAAATPKVMAPNHVIAPKPVMTPQSAVAPKPATNPKAVQKSSLADSMFATPASSTPVASAAEHVPGSSTPSRRTVPLEKTAGFSSRAKAARPKPSDKPRPIYERQKGKEREEPTAVLLDIDEDEEVNAETETHIRNLLLTPGMAELTGITFPTEDESHLFSSDDVQGSNYPDPQLPCMVIELTKTAYIAQQILELLGNCSGYLQDRVGSSRAAHLLDPILGPLKATSLGVIEAISKKVVEEIHRTHLKALRPPEEEAAPGPSTPAPSQDQRLALRKTESVAPELETDQLGKTSIFDNYRTPPRSASATVTDSSDEKEQRNIDAASFLSPKKRVVPPDLPTMEFESLRVSEGGNVRTAPGEPLSLLDMDINPTPSKQVIAKTATKPPILGSMESPMFAAPSNAPYQLNKAKAGTTSEENTTISKAPRGAPVSQTIVRSEGPSRSVSEVQRPTLVQSSSNIRKEASAKGASPRAESSSPPHAMKSRVLSGGIEHSKWADPALIRPAPFSTPQAQPQQRPRTELMSSRHSSIEDSTKPKVTLLGPPPYMPKRK</sequence>
<feature type="compositionally biased region" description="Polar residues" evidence="1">
    <location>
        <begin position="599"/>
        <end position="627"/>
    </location>
</feature>
<evidence type="ECO:0000313" key="3">
    <source>
        <dbReference type="Proteomes" id="UP000186955"/>
    </source>
</evidence>
<protein>
    <submittedName>
        <fullName evidence="2">Uncharacterized protein</fullName>
    </submittedName>
</protein>
<evidence type="ECO:0000256" key="1">
    <source>
        <dbReference type="SAM" id="MobiDB-lite"/>
    </source>
</evidence>
<feature type="compositionally biased region" description="Polar residues" evidence="1">
    <location>
        <begin position="581"/>
        <end position="591"/>
    </location>
</feature>
<dbReference type="STRING" id="1316194.A0A1Q5T659"/>
<gene>
    <name evidence="2" type="ORF">PENSUB_11236</name>
</gene>
<feature type="compositionally biased region" description="Low complexity" evidence="1">
    <location>
        <begin position="146"/>
        <end position="157"/>
    </location>
</feature>
<dbReference type="Proteomes" id="UP000186955">
    <property type="component" value="Unassembled WGS sequence"/>
</dbReference>
<evidence type="ECO:0000313" key="2">
    <source>
        <dbReference type="EMBL" id="OKO95724.1"/>
    </source>
</evidence>
<feature type="compositionally biased region" description="Pro residues" evidence="1">
    <location>
        <begin position="710"/>
        <end position="719"/>
    </location>
</feature>
<reference evidence="2 3" key="1">
    <citation type="submission" date="2016-10" db="EMBL/GenBank/DDBJ databases">
        <title>Genome sequence of the ascomycete fungus Penicillium subrubescens.</title>
        <authorList>
            <person name="De Vries R.P."/>
            <person name="Peng M."/>
            <person name="Dilokpimol A."/>
            <person name="Hilden K."/>
            <person name="Makela M.R."/>
            <person name="Grigoriev I."/>
            <person name="Riley R."/>
            <person name="Granchi Z."/>
        </authorList>
    </citation>
    <scope>NUCLEOTIDE SEQUENCE [LARGE SCALE GENOMIC DNA]</scope>
    <source>
        <strain evidence="2 3">CBS 132785</strain>
    </source>
</reference>
<feature type="region of interest" description="Disordered" evidence="1">
    <location>
        <begin position="578"/>
        <end position="719"/>
    </location>
</feature>
<feature type="region of interest" description="Disordered" evidence="1">
    <location>
        <begin position="223"/>
        <end position="282"/>
    </location>
</feature>
<comment type="caution">
    <text evidence="2">The sequence shown here is derived from an EMBL/GenBank/DDBJ whole genome shotgun (WGS) entry which is preliminary data.</text>
</comment>